<dbReference type="SMART" id="SM00028">
    <property type="entry name" value="TPR"/>
    <property type="match status" value="4"/>
</dbReference>
<dbReference type="Gene3D" id="1.25.40.10">
    <property type="entry name" value="Tetratricopeptide repeat domain"/>
    <property type="match status" value="1"/>
</dbReference>
<sequence length="278" mass="30081">MRFLWLVTAIAPLALASAPAFAVDTLDIQHCQQMGDADLTIQGCGNIAADKSVDPHDRAVAAFNLGIGYYAKNDLDNSIKAWTEATTFEPGYAHAYNNLAKAYLAEENFAKAISNYDEAVKLDPKHALSYKGRGIAEFLSGGKEKAEADFQQVLALTPSDTYALLWLELTKRRLGAKPSDLAKASTQVNMGAWPGPLVLLYAGQSTPHDVIIAAQHVDQKISKARMCDVGFYAGELSLADGDKDEAIKLFNHALDVCFNSVEERTAATVELKALGEKD</sequence>
<dbReference type="InterPro" id="IPR011990">
    <property type="entry name" value="TPR-like_helical_dom_sf"/>
</dbReference>
<dbReference type="GO" id="GO:0009279">
    <property type="term" value="C:cell outer membrane"/>
    <property type="evidence" value="ECO:0007669"/>
    <property type="project" value="TreeGrafter"/>
</dbReference>
<evidence type="ECO:0000256" key="4">
    <source>
        <dbReference type="SAM" id="SignalP"/>
    </source>
</evidence>
<dbReference type="PANTHER" id="PTHR44858">
    <property type="entry name" value="TETRATRICOPEPTIDE REPEAT PROTEIN 6"/>
    <property type="match status" value="1"/>
</dbReference>
<dbReference type="Pfam" id="PF13432">
    <property type="entry name" value="TPR_16"/>
    <property type="match status" value="1"/>
</dbReference>
<name>A0A3D9YZQ4_9HYPH</name>
<dbReference type="InterPro" id="IPR050498">
    <property type="entry name" value="Ycf3"/>
</dbReference>
<dbReference type="GO" id="GO:0046813">
    <property type="term" value="P:receptor-mediated virion attachment to host cell"/>
    <property type="evidence" value="ECO:0007669"/>
    <property type="project" value="TreeGrafter"/>
</dbReference>
<keyword evidence="1" id="KW-0677">Repeat</keyword>
<keyword evidence="2 3" id="KW-0802">TPR repeat</keyword>
<protein>
    <submittedName>
        <fullName evidence="5">Lipoprotein NlpI</fullName>
    </submittedName>
</protein>
<proteinExistence type="predicted"/>
<dbReference type="InterPro" id="IPR019734">
    <property type="entry name" value="TPR_rpt"/>
</dbReference>
<feature type="repeat" description="TPR" evidence="3">
    <location>
        <begin position="93"/>
        <end position="126"/>
    </location>
</feature>
<dbReference type="PROSITE" id="PS50005">
    <property type="entry name" value="TPR"/>
    <property type="match status" value="3"/>
</dbReference>
<feature type="repeat" description="TPR" evidence="3">
    <location>
        <begin position="59"/>
        <end position="92"/>
    </location>
</feature>
<feature type="repeat" description="TPR" evidence="3">
    <location>
        <begin position="127"/>
        <end position="160"/>
    </location>
</feature>
<feature type="signal peptide" evidence="4">
    <location>
        <begin position="1"/>
        <end position="22"/>
    </location>
</feature>
<comment type="caution">
    <text evidence="5">The sequence shown here is derived from an EMBL/GenBank/DDBJ whole genome shotgun (WGS) entry which is preliminary data.</text>
</comment>
<keyword evidence="4" id="KW-0732">Signal</keyword>
<dbReference type="OrthoDB" id="9813074at2"/>
<evidence type="ECO:0000313" key="5">
    <source>
        <dbReference type="EMBL" id="REF88071.1"/>
    </source>
</evidence>
<dbReference type="RefSeq" id="WP_129396521.1">
    <property type="nucleotide sequence ID" value="NZ_CP025086.1"/>
</dbReference>
<evidence type="ECO:0000256" key="1">
    <source>
        <dbReference type="ARBA" id="ARBA00022737"/>
    </source>
</evidence>
<evidence type="ECO:0000256" key="2">
    <source>
        <dbReference type="ARBA" id="ARBA00022803"/>
    </source>
</evidence>
<keyword evidence="5" id="KW-0449">Lipoprotein</keyword>
<dbReference type="EMBL" id="QUMO01000002">
    <property type="protein sequence ID" value="REF88071.1"/>
    <property type="molecule type" value="Genomic_DNA"/>
</dbReference>
<dbReference type="PANTHER" id="PTHR44858:SF1">
    <property type="entry name" value="UDP-N-ACETYLGLUCOSAMINE--PEPTIDE N-ACETYLGLUCOSAMINYLTRANSFERASE SPINDLY-RELATED"/>
    <property type="match status" value="1"/>
</dbReference>
<reference evidence="5 6" key="1">
    <citation type="submission" date="2018-08" db="EMBL/GenBank/DDBJ databases">
        <title>Genomic Encyclopedia of Type Strains, Phase IV (KMG-IV): sequencing the most valuable type-strain genomes for metagenomic binning, comparative biology and taxonomic classification.</title>
        <authorList>
            <person name="Goeker M."/>
        </authorList>
    </citation>
    <scope>NUCLEOTIDE SEQUENCE [LARGE SCALE GENOMIC DNA]</scope>
    <source>
        <strain evidence="5 6">BW863</strain>
    </source>
</reference>
<feature type="chain" id="PRO_5017724898" evidence="4">
    <location>
        <begin position="23"/>
        <end position="278"/>
    </location>
</feature>
<dbReference type="Proteomes" id="UP000256900">
    <property type="component" value="Unassembled WGS sequence"/>
</dbReference>
<dbReference type="PROSITE" id="PS50293">
    <property type="entry name" value="TPR_REGION"/>
    <property type="match status" value="1"/>
</dbReference>
<dbReference type="SUPFAM" id="SSF48452">
    <property type="entry name" value="TPR-like"/>
    <property type="match status" value="1"/>
</dbReference>
<evidence type="ECO:0000256" key="3">
    <source>
        <dbReference type="PROSITE-ProRule" id="PRU00339"/>
    </source>
</evidence>
<evidence type="ECO:0000313" key="6">
    <source>
        <dbReference type="Proteomes" id="UP000256900"/>
    </source>
</evidence>
<gene>
    <name evidence="5" type="ORF">DES32_1712</name>
</gene>
<organism evidence="5 6">
    <name type="scientific">Methylovirgula ligni</name>
    <dbReference type="NCBI Taxonomy" id="569860"/>
    <lineage>
        <taxon>Bacteria</taxon>
        <taxon>Pseudomonadati</taxon>
        <taxon>Pseudomonadota</taxon>
        <taxon>Alphaproteobacteria</taxon>
        <taxon>Hyphomicrobiales</taxon>
        <taxon>Beijerinckiaceae</taxon>
        <taxon>Methylovirgula</taxon>
    </lineage>
</organism>
<accession>A0A3D9YZQ4</accession>
<keyword evidence="6" id="KW-1185">Reference proteome</keyword>
<dbReference type="AlphaFoldDB" id="A0A3D9YZQ4"/>